<accession>A0A1C6TJ97</accession>
<dbReference type="InterPro" id="IPR008949">
    <property type="entry name" value="Isoprenoid_synthase_dom_sf"/>
</dbReference>
<gene>
    <name evidence="7" type="ORF">GA0074692_6510</name>
</gene>
<comment type="cofactor">
    <cofactor evidence="1">
        <name>Mg(2+)</name>
        <dbReference type="ChEBI" id="CHEBI:18420"/>
    </cofactor>
</comment>
<evidence type="ECO:0000313" key="8">
    <source>
        <dbReference type="Proteomes" id="UP000198959"/>
    </source>
</evidence>
<dbReference type="Proteomes" id="UP000198959">
    <property type="component" value="Unassembled WGS sequence"/>
</dbReference>
<dbReference type="PROSITE" id="PS00444">
    <property type="entry name" value="POLYPRENYL_SYNTHASE_2"/>
    <property type="match status" value="1"/>
</dbReference>
<evidence type="ECO:0000256" key="3">
    <source>
        <dbReference type="ARBA" id="ARBA00022679"/>
    </source>
</evidence>
<dbReference type="PROSITE" id="PS00723">
    <property type="entry name" value="POLYPRENYL_SYNTHASE_1"/>
    <property type="match status" value="1"/>
</dbReference>
<proteinExistence type="inferred from homology"/>
<evidence type="ECO:0000256" key="4">
    <source>
        <dbReference type="ARBA" id="ARBA00022723"/>
    </source>
</evidence>
<dbReference type="SUPFAM" id="SSF48576">
    <property type="entry name" value="Terpenoid synthases"/>
    <property type="match status" value="1"/>
</dbReference>
<protein>
    <submittedName>
        <fullName evidence="7">Geranylgeranyl diphosphate synthase, type I</fullName>
    </submittedName>
</protein>
<keyword evidence="5" id="KW-0460">Magnesium</keyword>
<organism evidence="7 8">
    <name type="scientific">Micromonospora pallida</name>
    <dbReference type="NCBI Taxonomy" id="145854"/>
    <lineage>
        <taxon>Bacteria</taxon>
        <taxon>Bacillati</taxon>
        <taxon>Actinomycetota</taxon>
        <taxon>Actinomycetes</taxon>
        <taxon>Micromonosporales</taxon>
        <taxon>Micromonosporaceae</taxon>
        <taxon>Micromonospora</taxon>
    </lineage>
</organism>
<comment type="similarity">
    <text evidence="2 6">Belongs to the FPP/GGPP synthase family.</text>
</comment>
<dbReference type="CDD" id="cd00685">
    <property type="entry name" value="Trans_IPPS_HT"/>
    <property type="match status" value="1"/>
</dbReference>
<dbReference type="GO" id="GO:0004659">
    <property type="term" value="F:prenyltransferase activity"/>
    <property type="evidence" value="ECO:0007669"/>
    <property type="project" value="InterPro"/>
</dbReference>
<dbReference type="AlphaFoldDB" id="A0A1C6TJ97"/>
<dbReference type="SFLD" id="SFLDS00005">
    <property type="entry name" value="Isoprenoid_Synthase_Type_I"/>
    <property type="match status" value="1"/>
</dbReference>
<dbReference type="OrthoDB" id="4497239at2"/>
<keyword evidence="8" id="KW-1185">Reference proteome</keyword>
<evidence type="ECO:0000313" key="7">
    <source>
        <dbReference type="EMBL" id="SCL41814.1"/>
    </source>
</evidence>
<evidence type="ECO:0000256" key="5">
    <source>
        <dbReference type="ARBA" id="ARBA00022842"/>
    </source>
</evidence>
<dbReference type="STRING" id="145854.GA0074692_6510"/>
<sequence>MTVSYLGAAADVAAVDAALRDFFTERRAEAEALGPDLAAMVAELEGYVLRGGKRIRPAFAWLGWLGAGGDPHDPAATAVLSACAGFELLHAACLIHDDIIDASRTRRGHPAAHVAYAERHRARRFSGDPDAFGTGTAILIGDLALIWADVLVRASGLSADAHARVSPVWCAVRSEVMYGQLLDLVSQASDDEDVDAALRVDQYKTASYTVERPLQFGAAIAGADADLVAAYRAFGADIGIAFQLRDDLLGVFGDPTVTGKPSGDDLREGKRTVLLATALERADAHDPADAAFLRATVGTDLSDEELARARAILVGVGAVEHIEGQIALRFDRAMAVLAASTATSAAKHQLAEMAIKATQRAQ</sequence>
<dbReference type="Pfam" id="PF00348">
    <property type="entry name" value="polyprenyl_synt"/>
    <property type="match status" value="1"/>
</dbReference>
<name>A0A1C6TJ97_9ACTN</name>
<dbReference type="EMBL" id="FMHW01000002">
    <property type="protein sequence ID" value="SCL41814.1"/>
    <property type="molecule type" value="Genomic_DNA"/>
</dbReference>
<dbReference type="GO" id="GO:0046872">
    <property type="term" value="F:metal ion binding"/>
    <property type="evidence" value="ECO:0007669"/>
    <property type="project" value="UniProtKB-KW"/>
</dbReference>
<dbReference type="GO" id="GO:0008299">
    <property type="term" value="P:isoprenoid biosynthetic process"/>
    <property type="evidence" value="ECO:0007669"/>
    <property type="project" value="InterPro"/>
</dbReference>
<evidence type="ECO:0000256" key="1">
    <source>
        <dbReference type="ARBA" id="ARBA00001946"/>
    </source>
</evidence>
<dbReference type="PANTHER" id="PTHR12001:SF85">
    <property type="entry name" value="SHORT CHAIN ISOPRENYL DIPHOSPHATE SYNTHASE"/>
    <property type="match status" value="1"/>
</dbReference>
<evidence type="ECO:0000256" key="6">
    <source>
        <dbReference type="RuleBase" id="RU004466"/>
    </source>
</evidence>
<dbReference type="InterPro" id="IPR000092">
    <property type="entry name" value="Polyprenyl_synt"/>
</dbReference>
<keyword evidence="3 6" id="KW-0808">Transferase</keyword>
<keyword evidence="4" id="KW-0479">Metal-binding</keyword>
<evidence type="ECO:0000256" key="2">
    <source>
        <dbReference type="ARBA" id="ARBA00006706"/>
    </source>
</evidence>
<dbReference type="RefSeq" id="WP_091654426.1">
    <property type="nucleotide sequence ID" value="NZ_FMHW01000002.1"/>
</dbReference>
<dbReference type="InterPro" id="IPR033749">
    <property type="entry name" value="Polyprenyl_synt_CS"/>
</dbReference>
<dbReference type="PANTHER" id="PTHR12001">
    <property type="entry name" value="GERANYLGERANYL PYROPHOSPHATE SYNTHASE"/>
    <property type="match status" value="1"/>
</dbReference>
<reference evidence="8" key="1">
    <citation type="submission" date="2016-06" db="EMBL/GenBank/DDBJ databases">
        <authorList>
            <person name="Varghese N."/>
            <person name="Submissions Spin"/>
        </authorList>
    </citation>
    <scope>NUCLEOTIDE SEQUENCE [LARGE SCALE GENOMIC DNA]</scope>
    <source>
        <strain evidence="8">DSM 43817</strain>
    </source>
</reference>
<dbReference type="Gene3D" id="1.10.600.10">
    <property type="entry name" value="Farnesyl Diphosphate Synthase"/>
    <property type="match status" value="1"/>
</dbReference>
<dbReference type="SFLD" id="SFLDG01017">
    <property type="entry name" value="Polyprenyl_Transferase_Like"/>
    <property type="match status" value="1"/>
</dbReference>